<evidence type="ECO:0000256" key="1">
    <source>
        <dbReference type="SAM" id="Phobius"/>
    </source>
</evidence>
<evidence type="ECO:0000313" key="2">
    <source>
        <dbReference type="EMBL" id="RNA35834.1"/>
    </source>
</evidence>
<feature type="transmembrane region" description="Helical" evidence="1">
    <location>
        <begin position="352"/>
        <end position="379"/>
    </location>
</feature>
<keyword evidence="3" id="KW-1185">Reference proteome</keyword>
<organism evidence="2 3">
    <name type="scientific">Brachionus plicatilis</name>
    <name type="common">Marine rotifer</name>
    <name type="synonym">Brachionus muelleri</name>
    <dbReference type="NCBI Taxonomy" id="10195"/>
    <lineage>
        <taxon>Eukaryota</taxon>
        <taxon>Metazoa</taxon>
        <taxon>Spiralia</taxon>
        <taxon>Gnathifera</taxon>
        <taxon>Rotifera</taxon>
        <taxon>Eurotatoria</taxon>
        <taxon>Monogononta</taxon>
        <taxon>Pseudotrocha</taxon>
        <taxon>Ploima</taxon>
        <taxon>Brachionidae</taxon>
        <taxon>Brachionus</taxon>
    </lineage>
</organism>
<keyword evidence="1" id="KW-0472">Membrane</keyword>
<name>A0A3M7SIV5_BRAPC</name>
<keyword evidence="1" id="KW-1133">Transmembrane helix</keyword>
<comment type="caution">
    <text evidence="2">The sequence shown here is derived from an EMBL/GenBank/DDBJ whole genome shotgun (WGS) entry which is preliminary data.</text>
</comment>
<dbReference type="EMBL" id="REGN01001283">
    <property type="protein sequence ID" value="RNA35834.1"/>
    <property type="molecule type" value="Genomic_DNA"/>
</dbReference>
<dbReference type="Proteomes" id="UP000276133">
    <property type="component" value="Unassembled WGS sequence"/>
</dbReference>
<gene>
    <name evidence="2" type="ORF">BpHYR1_022674</name>
</gene>
<evidence type="ECO:0000313" key="3">
    <source>
        <dbReference type="Proteomes" id="UP000276133"/>
    </source>
</evidence>
<keyword evidence="1" id="KW-0812">Transmembrane</keyword>
<reference evidence="2 3" key="1">
    <citation type="journal article" date="2018" name="Sci. Rep.">
        <title>Genomic signatures of local adaptation to the degree of environmental predictability in rotifers.</title>
        <authorList>
            <person name="Franch-Gras L."/>
            <person name="Hahn C."/>
            <person name="Garcia-Roger E.M."/>
            <person name="Carmona M.J."/>
            <person name="Serra M."/>
            <person name="Gomez A."/>
        </authorList>
    </citation>
    <scope>NUCLEOTIDE SEQUENCE [LARGE SCALE GENOMIC DNA]</scope>
    <source>
        <strain evidence="2">HYR1</strain>
    </source>
</reference>
<feature type="transmembrane region" description="Helical" evidence="1">
    <location>
        <begin position="391"/>
        <end position="413"/>
    </location>
</feature>
<accession>A0A3M7SIV5</accession>
<dbReference type="AlphaFoldDB" id="A0A3M7SIV5"/>
<proteinExistence type="predicted"/>
<sequence>MVYQQFDRKNFLFNDILYLHSRLFTNFFHCIKIFIYNFRLKIVKIFKMKIKFILIIILTIYGEHLANISTNNKKKCELFNKIFSYKLKSFNIEIELKNFITFSQIKFNCMHKFLRFGQVIFFFPKFPLFLDNTLDFSSLSPDQSSVNIQFSRLKGITSDLKIFEILVNKKDSIQIVFSLSDIKLKFSNAQNQSTDSISLFKNINAIYFLNDCTLNLNTSSWMFSKSKINNLIINGLVDTILKKNLLGFSNVVNSISLDGRLKMISKNIFQNLNFLKEINLEENFDIHRVKNGLKFLASLNSNDSNCLKKFTVNLYIYFYEYPDQDFCLFKDFPKNRFILPVPLGNLFFQTELLSVMLLFFTPFFSLLGLTTNFLSIVILCKLIKSKNATSLRVYQCMYLHSVLNFIFAFIYLFHTLNICAYLRGDFCPDISRSVVL</sequence>
<protein>
    <submittedName>
        <fullName evidence="2">Uncharacterized protein</fullName>
    </submittedName>
</protein>